<dbReference type="Gene3D" id="3.80.10.10">
    <property type="entry name" value="Ribonuclease Inhibitor"/>
    <property type="match status" value="1"/>
</dbReference>
<accession>A0A371D104</accession>
<dbReference type="OrthoDB" id="2799179at2759"/>
<evidence type="ECO:0000313" key="2">
    <source>
        <dbReference type="Proteomes" id="UP000256964"/>
    </source>
</evidence>
<reference evidence="1 2" key="1">
    <citation type="journal article" date="2018" name="Biotechnol. Biofuels">
        <title>Integrative visual omics of the white-rot fungus Polyporus brumalis exposes the biotechnological potential of its oxidative enzymes for delignifying raw plant biomass.</title>
        <authorList>
            <person name="Miyauchi S."/>
            <person name="Rancon A."/>
            <person name="Drula E."/>
            <person name="Hage H."/>
            <person name="Chaduli D."/>
            <person name="Favel A."/>
            <person name="Grisel S."/>
            <person name="Henrissat B."/>
            <person name="Herpoel-Gimbert I."/>
            <person name="Ruiz-Duenas F.J."/>
            <person name="Chevret D."/>
            <person name="Hainaut M."/>
            <person name="Lin J."/>
            <person name="Wang M."/>
            <person name="Pangilinan J."/>
            <person name="Lipzen A."/>
            <person name="Lesage-Meessen L."/>
            <person name="Navarro D."/>
            <person name="Riley R."/>
            <person name="Grigoriev I.V."/>
            <person name="Zhou S."/>
            <person name="Raouche S."/>
            <person name="Rosso M.N."/>
        </authorList>
    </citation>
    <scope>NUCLEOTIDE SEQUENCE [LARGE SCALE GENOMIC DNA]</scope>
    <source>
        <strain evidence="1 2">BRFM 1820</strain>
    </source>
</reference>
<dbReference type="EMBL" id="KZ857429">
    <property type="protein sequence ID" value="RDX46226.1"/>
    <property type="molecule type" value="Genomic_DNA"/>
</dbReference>
<keyword evidence="2" id="KW-1185">Reference proteome</keyword>
<dbReference type="InterPro" id="IPR032675">
    <property type="entry name" value="LRR_dom_sf"/>
</dbReference>
<name>A0A371D104_9APHY</name>
<sequence length="538" mass="62336">MTRNTISILDLDDYFLVSLIEHLKLNDYTGLSAERLSRTCRRFRELSMPVFFSHCWQKVDISEASSSDSYLVPCTLWSHIKDITLSCDCIDGIRKVPGSDWSHYIYKPQDPRVICDALAIPSLHRALRNMPSLSTVVVCPTYPHAFAHGLSWETFCSFLSLPQVSRLIVDWLYICPIPPAAVALQLHSWTRLTYLEYIVPTIRQPYSRPSESDALDRVLQFLHSSLETLALPTEPMLMDRIAVLDWPRLRELNLRGLRWTSPESPPVVLFACMPNLRALSLELMEREGASTTALWPPGLPASFPWPFLDNLSVSNPDPEDEIYAHLPPTMQTLMLRSWPHQCIRRWQEVNHEPEELTPYRPPPCSSASLRILRRCYTPYLRKLGVEYFSDYAESSFLSYIASTFPYLTTLELHRYRSDPNAEIPVLDIARSLAPLSRLRVLKIHLDFPEMPGPMLDSYKNKPRYYNDLNPVNFERRLRASAITFAEHNPCLLQVWHFLYRLFQLQWRTYDIFHVDVDGTTETTVNAPLTNVVYETRWG</sequence>
<organism evidence="1 2">
    <name type="scientific">Lentinus brumalis</name>
    <dbReference type="NCBI Taxonomy" id="2498619"/>
    <lineage>
        <taxon>Eukaryota</taxon>
        <taxon>Fungi</taxon>
        <taxon>Dikarya</taxon>
        <taxon>Basidiomycota</taxon>
        <taxon>Agaricomycotina</taxon>
        <taxon>Agaricomycetes</taxon>
        <taxon>Polyporales</taxon>
        <taxon>Polyporaceae</taxon>
        <taxon>Lentinus</taxon>
    </lineage>
</organism>
<protein>
    <submittedName>
        <fullName evidence="1">Uncharacterized protein</fullName>
    </submittedName>
</protein>
<dbReference type="AlphaFoldDB" id="A0A371D104"/>
<gene>
    <name evidence="1" type="ORF">OH76DRAFT_1443396</name>
</gene>
<proteinExistence type="predicted"/>
<dbReference type="SUPFAM" id="SSF52047">
    <property type="entry name" value="RNI-like"/>
    <property type="match status" value="1"/>
</dbReference>
<evidence type="ECO:0000313" key="1">
    <source>
        <dbReference type="EMBL" id="RDX46226.1"/>
    </source>
</evidence>
<dbReference type="Proteomes" id="UP000256964">
    <property type="component" value="Unassembled WGS sequence"/>
</dbReference>